<dbReference type="SUPFAM" id="SSF57783">
    <property type="entry name" value="Zinc beta-ribbon"/>
    <property type="match status" value="1"/>
</dbReference>
<dbReference type="FunFam" id="3.90.580.10:FF:000001">
    <property type="entry name" value="DNA primase"/>
    <property type="match status" value="1"/>
</dbReference>
<evidence type="ECO:0000256" key="6">
    <source>
        <dbReference type="ARBA" id="ARBA00022723"/>
    </source>
</evidence>
<dbReference type="InterPro" id="IPR036185">
    <property type="entry name" value="DNA_heli_DnaB-like_N_sf"/>
</dbReference>
<comment type="cofactor">
    <cofactor evidence="12 13 14">
        <name>Zn(2+)</name>
        <dbReference type="ChEBI" id="CHEBI:29105"/>
    </cofactor>
    <text evidence="12 13 14">Binds 1 zinc ion per monomer.</text>
</comment>
<dbReference type="PANTHER" id="PTHR30313:SF2">
    <property type="entry name" value="DNA PRIMASE"/>
    <property type="match status" value="1"/>
</dbReference>
<keyword evidence="9" id="KW-0460">Magnesium</keyword>
<evidence type="ECO:0000256" key="9">
    <source>
        <dbReference type="ARBA" id="ARBA00022842"/>
    </source>
</evidence>
<dbReference type="KEGG" id="clc:Calla_1566"/>
<dbReference type="SMART" id="SM00493">
    <property type="entry name" value="TOPRIM"/>
    <property type="match status" value="1"/>
</dbReference>
<comment type="similarity">
    <text evidence="12 13">Belongs to the DnaG primase family.</text>
</comment>
<evidence type="ECO:0000256" key="14">
    <source>
        <dbReference type="PIRSR" id="PIRSR002811-1"/>
    </source>
</evidence>
<dbReference type="HAMAP" id="MF_00974">
    <property type="entry name" value="DNA_primase_DnaG"/>
    <property type="match status" value="1"/>
</dbReference>
<dbReference type="Gene3D" id="3.90.580.10">
    <property type="entry name" value="Zinc finger, CHC2-type domain"/>
    <property type="match status" value="1"/>
</dbReference>
<dbReference type="EMBL" id="CP003001">
    <property type="protein sequence ID" value="AEM74171.1"/>
    <property type="molecule type" value="Genomic_DNA"/>
</dbReference>
<keyword evidence="4 12" id="KW-0548">Nucleotidyltransferase</keyword>
<dbReference type="CDD" id="cd03364">
    <property type="entry name" value="TOPRIM_DnaG_primases"/>
    <property type="match status" value="1"/>
</dbReference>
<dbReference type="InterPro" id="IPR030846">
    <property type="entry name" value="DnaG_bac"/>
</dbReference>
<dbReference type="Pfam" id="PF13155">
    <property type="entry name" value="Toprim_2"/>
    <property type="match status" value="1"/>
</dbReference>
<dbReference type="SUPFAM" id="SSF56731">
    <property type="entry name" value="DNA primase core"/>
    <property type="match status" value="1"/>
</dbReference>
<keyword evidence="11 12" id="KW-0804">Transcription</keyword>
<dbReference type="GO" id="GO:0005524">
    <property type="term" value="F:ATP binding"/>
    <property type="evidence" value="ECO:0007669"/>
    <property type="project" value="InterPro"/>
</dbReference>
<dbReference type="Pfam" id="PF01807">
    <property type="entry name" value="Zn_ribbon_DnaG"/>
    <property type="match status" value="1"/>
</dbReference>
<dbReference type="InterPro" id="IPR037068">
    <property type="entry name" value="DNA_primase_core_N_sf"/>
</dbReference>
<dbReference type="Gene3D" id="3.40.1360.10">
    <property type="match status" value="1"/>
</dbReference>
<keyword evidence="2 12" id="KW-0639">Primosome</keyword>
<dbReference type="InterPro" id="IPR034151">
    <property type="entry name" value="TOPRIM_DnaG_bac"/>
</dbReference>
<dbReference type="Gene3D" id="3.90.980.10">
    <property type="entry name" value="DNA primase, catalytic core, N-terminal domain"/>
    <property type="match status" value="1"/>
</dbReference>
<keyword evidence="10 12" id="KW-0238">DNA-binding</keyword>
<evidence type="ECO:0000313" key="16">
    <source>
        <dbReference type="EMBL" id="AEM74171.1"/>
    </source>
</evidence>
<comment type="domain">
    <text evidence="12">Contains an N-terminal zinc-binding domain, a central core domain that contains the primase activity, and a C-terminal DnaB-binding domain.</text>
</comment>
<accession>G2PZF3</accession>
<sequence>MIFIKNAKRYFKKFVEIKLNCLKKREGEHDVLERVVEQVLSKIDIVDVVSMYVPLKKVGANFRALCPFHQERTPSFYVSPAKQIFHCFGCGVGGNVIHFVMRIENLTFTEALKVLAQRAKIDVDFSQSQSAKDRALAKQKEELISLHHDCFEYFQSQLYLRKNIDAARYVLKRGIRKETAKQFGLGFCPENNNLYEILSKKYSKEIIDKSGIFIERNGKNYCRFEGRLIFPIFDTMNRVIGFGGRIIDDSQAPKYMNSPDTLIFSKSKVLYGLNIAKSSKEKDFVVVEGYMDVISLHQEGIDNVVGVLGTALTQDHSFLLRRYKNEVVLCLDSDQAGKNATFRSADILYQNGLMVRVMELENAKDPDEYIKKFGKDAFLLKKQNAMFVIDFKIKQISSNYDLSKSDQKFKFVREYFENILMPITNEVERQEYVKKLSQITQIDEDVILKEFTKNMQTQLRRIENIQHFKQVQQTKTLTDTERLRKNDIYLLSLYIEWAQKSENIKNIVSEEDFYTEDIKLLFNSIKNLIDEGMELTYSMLLSFITEEEILSELTSFSSKGFESEEAVKKAIEELKITSKTLWLKQELLEAQKRGDIQKAMQLQIELKTLKAGREGERI</sequence>
<dbReference type="Gene3D" id="1.10.860.10">
    <property type="entry name" value="DNAb Helicase, Chain A"/>
    <property type="match status" value="1"/>
</dbReference>
<dbReference type="RefSeq" id="WP_014042804.1">
    <property type="nucleotide sequence ID" value="NC_015949.1"/>
</dbReference>
<evidence type="ECO:0000256" key="13">
    <source>
        <dbReference type="PIRNR" id="PIRNR002811"/>
    </source>
</evidence>
<evidence type="ECO:0000256" key="3">
    <source>
        <dbReference type="ARBA" id="ARBA00022679"/>
    </source>
</evidence>
<dbReference type="GO" id="GO:0008270">
    <property type="term" value="F:zinc ion binding"/>
    <property type="evidence" value="ECO:0007669"/>
    <property type="project" value="UniProtKB-UniRule"/>
</dbReference>
<dbReference type="Proteomes" id="UP000009257">
    <property type="component" value="Chromosome"/>
</dbReference>
<feature type="zinc finger region" description="CHC2-type" evidence="12 14">
    <location>
        <begin position="66"/>
        <end position="90"/>
    </location>
</feature>
<keyword evidence="6 12" id="KW-0479">Metal-binding</keyword>
<evidence type="ECO:0000256" key="11">
    <source>
        <dbReference type="ARBA" id="ARBA00023163"/>
    </source>
</evidence>
<gene>
    <name evidence="12" type="primary">dnaG</name>
    <name evidence="16" type="ORF">Calla_1566</name>
</gene>
<evidence type="ECO:0000256" key="2">
    <source>
        <dbReference type="ARBA" id="ARBA00022515"/>
    </source>
</evidence>
<dbReference type="GO" id="GO:0005737">
    <property type="term" value="C:cytoplasm"/>
    <property type="evidence" value="ECO:0007669"/>
    <property type="project" value="TreeGrafter"/>
</dbReference>
<protein>
    <recommendedName>
        <fullName evidence="12 13">DNA primase</fullName>
        <ecNumber evidence="12">2.7.7.101</ecNumber>
    </recommendedName>
</protein>
<evidence type="ECO:0000256" key="8">
    <source>
        <dbReference type="ARBA" id="ARBA00022833"/>
    </source>
</evidence>
<dbReference type="GO" id="GO:0003678">
    <property type="term" value="F:DNA helicase activity"/>
    <property type="evidence" value="ECO:0007669"/>
    <property type="project" value="InterPro"/>
</dbReference>
<dbReference type="GO" id="GO:0003677">
    <property type="term" value="F:DNA binding"/>
    <property type="evidence" value="ECO:0007669"/>
    <property type="project" value="UniProtKB-KW"/>
</dbReference>
<evidence type="ECO:0000256" key="12">
    <source>
        <dbReference type="HAMAP-Rule" id="MF_00974"/>
    </source>
</evidence>
<dbReference type="GO" id="GO:0003899">
    <property type="term" value="F:DNA-directed RNA polymerase activity"/>
    <property type="evidence" value="ECO:0007669"/>
    <property type="project" value="UniProtKB-UniRule"/>
</dbReference>
<proteinExistence type="inferred from homology"/>
<keyword evidence="1 12" id="KW-0240">DNA-directed RNA polymerase</keyword>
<evidence type="ECO:0000259" key="15">
    <source>
        <dbReference type="PROSITE" id="PS50880"/>
    </source>
</evidence>
<dbReference type="Pfam" id="PF10410">
    <property type="entry name" value="DnaB_bind"/>
    <property type="match status" value="1"/>
</dbReference>
<keyword evidence="8 12" id="KW-0862">Zinc</keyword>
<evidence type="ECO:0000256" key="7">
    <source>
        <dbReference type="ARBA" id="ARBA00022771"/>
    </source>
</evidence>
<reference evidence="16 17" key="1">
    <citation type="submission" date="2011-08" db="EMBL/GenBank/DDBJ databases">
        <title>Complete sequence of Caldicellulosiruptor lactoaceticus 6A.</title>
        <authorList>
            <consortium name="US DOE Joint Genome Institute"/>
            <person name="Lucas S."/>
            <person name="Han J."/>
            <person name="Lapidus A."/>
            <person name="Cheng J.-F."/>
            <person name="Goodwin L."/>
            <person name="Pitluck S."/>
            <person name="Peters L."/>
            <person name="Davenport K."/>
            <person name="Detter J.C."/>
            <person name="Han C."/>
            <person name="Tapia R."/>
            <person name="Land M."/>
            <person name="Hauser L."/>
            <person name="Kyrpides N."/>
            <person name="Ivanova N."/>
            <person name="Ovchinnikova G."/>
            <person name="Pagani I."/>
            <person name="Blumer-Schuette S.E."/>
            <person name="Kelly R.M."/>
            <person name="Woyke T."/>
        </authorList>
    </citation>
    <scope>NUCLEOTIDE SEQUENCE [LARGE SCALE GENOMIC DNA]</scope>
    <source>
        <strain evidence="16 17">6A</strain>
    </source>
</reference>
<name>G2PZF3_9FIRM</name>
<evidence type="ECO:0000256" key="5">
    <source>
        <dbReference type="ARBA" id="ARBA00022705"/>
    </source>
</evidence>
<dbReference type="SMART" id="SM00400">
    <property type="entry name" value="ZnF_CHCC"/>
    <property type="match status" value="1"/>
</dbReference>
<dbReference type="NCBIfam" id="TIGR01391">
    <property type="entry name" value="dnaG"/>
    <property type="match status" value="1"/>
</dbReference>
<feature type="domain" description="Toprim" evidence="15">
    <location>
        <begin position="282"/>
        <end position="361"/>
    </location>
</feature>
<comment type="catalytic activity">
    <reaction evidence="12">
        <text>ssDNA + n NTP = ssDNA/pppN(pN)n-1 hybrid + (n-1) diphosphate.</text>
        <dbReference type="EC" id="2.7.7.101"/>
    </reaction>
</comment>
<dbReference type="Pfam" id="PF08275">
    <property type="entry name" value="DNAG_N"/>
    <property type="match status" value="1"/>
</dbReference>
<dbReference type="AlphaFoldDB" id="G2PZF3"/>
<dbReference type="PROSITE" id="PS50880">
    <property type="entry name" value="TOPRIM"/>
    <property type="match status" value="1"/>
</dbReference>
<evidence type="ECO:0000256" key="10">
    <source>
        <dbReference type="ARBA" id="ARBA00023125"/>
    </source>
</evidence>
<keyword evidence="5 12" id="KW-0235">DNA replication</keyword>
<comment type="subunit">
    <text evidence="12">Monomer. Interacts with DnaB.</text>
</comment>
<dbReference type="SUPFAM" id="SSF48024">
    <property type="entry name" value="N-terminal domain of DnaB helicase"/>
    <property type="match status" value="1"/>
</dbReference>
<dbReference type="InterPro" id="IPR019475">
    <property type="entry name" value="DNA_primase_DnaB-bd"/>
</dbReference>
<evidence type="ECO:0000313" key="17">
    <source>
        <dbReference type="Proteomes" id="UP000009257"/>
    </source>
</evidence>
<dbReference type="HOGENOM" id="CLU_013501_3_3_9"/>
<dbReference type="InterPro" id="IPR036977">
    <property type="entry name" value="DNA_primase_Znf_CHC2"/>
</dbReference>
<evidence type="ECO:0000256" key="4">
    <source>
        <dbReference type="ARBA" id="ARBA00022695"/>
    </source>
</evidence>
<keyword evidence="3 12" id="KW-0808">Transferase</keyword>
<dbReference type="InterPro" id="IPR013264">
    <property type="entry name" value="DNAG_N"/>
</dbReference>
<dbReference type="GO" id="GO:1990077">
    <property type="term" value="C:primosome complex"/>
    <property type="evidence" value="ECO:0007669"/>
    <property type="project" value="UniProtKB-KW"/>
</dbReference>
<dbReference type="PIRSF" id="PIRSF002811">
    <property type="entry name" value="DnaG"/>
    <property type="match status" value="1"/>
</dbReference>
<dbReference type="GO" id="GO:0006269">
    <property type="term" value="P:DNA replication, synthesis of primer"/>
    <property type="evidence" value="ECO:0007669"/>
    <property type="project" value="UniProtKB-UniRule"/>
</dbReference>
<evidence type="ECO:0000256" key="1">
    <source>
        <dbReference type="ARBA" id="ARBA00022478"/>
    </source>
</evidence>
<comment type="function">
    <text evidence="12 13">RNA polymerase that catalyzes the synthesis of short RNA molecules used as primers for DNA polymerase during DNA replication.</text>
</comment>
<dbReference type="InterPro" id="IPR006295">
    <property type="entry name" value="DNA_primase_DnaG"/>
</dbReference>
<keyword evidence="7 12" id="KW-0863">Zinc-finger</keyword>
<dbReference type="InterPro" id="IPR006171">
    <property type="entry name" value="TOPRIM_dom"/>
</dbReference>
<dbReference type="InterPro" id="IPR050219">
    <property type="entry name" value="DnaG_primase"/>
</dbReference>
<dbReference type="GO" id="GO:0000428">
    <property type="term" value="C:DNA-directed RNA polymerase complex"/>
    <property type="evidence" value="ECO:0007669"/>
    <property type="project" value="UniProtKB-KW"/>
</dbReference>
<organism evidence="16 17">
    <name type="scientific">Caldicellulosiruptor acetigenus 6A</name>
    <dbReference type="NCBI Taxonomy" id="632516"/>
    <lineage>
        <taxon>Bacteria</taxon>
        <taxon>Bacillati</taxon>
        <taxon>Bacillota</taxon>
        <taxon>Bacillota incertae sedis</taxon>
        <taxon>Caldicellulosiruptorales</taxon>
        <taxon>Caldicellulosiruptoraceae</taxon>
        <taxon>Caldicellulosiruptor</taxon>
    </lineage>
</organism>
<dbReference type="InterPro" id="IPR002694">
    <property type="entry name" value="Znf_CHC2"/>
</dbReference>
<dbReference type="InterPro" id="IPR016136">
    <property type="entry name" value="DNA_helicase_N/primase_C"/>
</dbReference>
<dbReference type="PANTHER" id="PTHR30313">
    <property type="entry name" value="DNA PRIMASE"/>
    <property type="match status" value="1"/>
</dbReference>
<dbReference type="EC" id="2.7.7.101" evidence="12"/>